<proteinExistence type="inferred from homology"/>
<evidence type="ECO:0000259" key="2">
    <source>
        <dbReference type="Pfam" id="PF26078"/>
    </source>
</evidence>
<comment type="similarity">
    <text evidence="1">Belongs to the Mu gp47/PBSX XkdT family.</text>
</comment>
<reference evidence="4 5" key="1">
    <citation type="submission" date="2017-05" db="EMBL/GenBank/DDBJ databases">
        <title>Chromobacterium violaceum GHPS1 isolated from Hydrocarbon polluted soil in French Guiana display an awesome secondary metabolite arsenal and a battery of drug and heavy-metal-resistance and detoxification of xenobiotics proteins.</title>
        <authorList>
            <person name="Belbahri L."/>
        </authorList>
    </citation>
    <scope>NUCLEOTIDE SEQUENCE [LARGE SCALE GENOMIC DNA]</scope>
    <source>
        <strain evidence="4 5">GHPS1</strain>
    </source>
</reference>
<dbReference type="AlphaFoldDB" id="A0A202B494"/>
<dbReference type="InterPro" id="IPR058530">
    <property type="entry name" value="Baseplate_J-like_C"/>
</dbReference>
<dbReference type="EMBL" id="NHOO01000019">
    <property type="protein sequence ID" value="OVE46393.1"/>
    <property type="molecule type" value="Genomic_DNA"/>
</dbReference>
<dbReference type="Pfam" id="PF26078">
    <property type="entry name" value="Baseplate_J_M"/>
    <property type="match status" value="1"/>
</dbReference>
<protein>
    <submittedName>
        <fullName evidence="4">Phage tail protein</fullName>
    </submittedName>
</protein>
<dbReference type="PANTHER" id="PTHR37829">
    <property type="entry name" value="PHAGE-LIKE ELEMENT PBSX PROTEIN XKDT"/>
    <property type="match status" value="1"/>
</dbReference>
<keyword evidence="5" id="KW-1185">Reference proteome</keyword>
<evidence type="ECO:0000313" key="5">
    <source>
        <dbReference type="Proteomes" id="UP000196342"/>
    </source>
</evidence>
<organism evidence="4 5">
    <name type="scientific">Chromobacterium violaceum</name>
    <dbReference type="NCBI Taxonomy" id="536"/>
    <lineage>
        <taxon>Bacteria</taxon>
        <taxon>Pseudomonadati</taxon>
        <taxon>Pseudomonadota</taxon>
        <taxon>Betaproteobacteria</taxon>
        <taxon>Neisseriales</taxon>
        <taxon>Chromobacteriaceae</taxon>
        <taxon>Chromobacterium</taxon>
    </lineage>
</organism>
<evidence type="ECO:0000313" key="4">
    <source>
        <dbReference type="EMBL" id="OVE46393.1"/>
    </source>
</evidence>
<gene>
    <name evidence="4" type="ORF">CBW21_18870</name>
</gene>
<dbReference type="Proteomes" id="UP000196342">
    <property type="component" value="Unassembled WGS sequence"/>
</dbReference>
<name>A0A202B494_CHRVL</name>
<evidence type="ECO:0000256" key="1">
    <source>
        <dbReference type="ARBA" id="ARBA00038087"/>
    </source>
</evidence>
<dbReference type="InterPro" id="IPR058531">
    <property type="entry name" value="Baseplate_J_M"/>
</dbReference>
<dbReference type="Pfam" id="PF26079">
    <property type="entry name" value="Baseplate_J_C"/>
    <property type="match status" value="1"/>
</dbReference>
<dbReference type="InterPro" id="IPR052399">
    <property type="entry name" value="Phage_Baseplate_Assmbl_Protein"/>
</dbReference>
<accession>A0A202B494</accession>
<comment type="caution">
    <text evidence="4">The sequence shown here is derived from an EMBL/GenBank/DDBJ whole genome shotgun (WGS) entry which is preliminary data.</text>
</comment>
<sequence length="363" mass="38802">MMPLSTPDFASIRDTLLRDLQNLRADADIAPDSDYFVRASSVASAVEGLYQHQSWIARQIFPDTADSEYLEQHARLRGIVRKPAAAASGTLRISGNAGAVVSGSLQLRIGEQLYATPAANPDGSPYAARLDANGQAELPIFASQAGAAGNQPESLPVELMQAPSGVSAKALLLSMRNGVDVEDDAALLDRLLELIRRPPAGGNRHDYRRWAMEVKGVSAAYVYPLRRGLGTVDVVITANGDLPSQEILNNVQAHIEDLRPVTAKSCLVLAPTPRPVDIDVALNLGGANLDAFTPLLQQTLQAYFAGLAPGERLVKSRIEALISDLPGVQDRQLNSPAGNVDPVSDPTKVEWLRLGKLSVGLLK</sequence>
<feature type="domain" description="Baseplate J-like C-terminal" evidence="3">
    <location>
        <begin position="276"/>
        <end position="359"/>
    </location>
</feature>
<feature type="domain" description="Baseplate J-like central" evidence="2">
    <location>
        <begin position="199"/>
        <end position="268"/>
    </location>
</feature>
<evidence type="ECO:0000259" key="3">
    <source>
        <dbReference type="Pfam" id="PF26079"/>
    </source>
</evidence>
<dbReference type="PANTHER" id="PTHR37829:SF3">
    <property type="entry name" value="PROTEIN JAYE-RELATED"/>
    <property type="match status" value="1"/>
</dbReference>